<gene>
    <name evidence="7" type="primary">pglD</name>
    <name evidence="7" type="ORF">AGI3411_00287</name>
</gene>
<dbReference type="InterPro" id="IPR020019">
    <property type="entry name" value="AcTrfase_PglD-like"/>
</dbReference>
<comment type="similarity">
    <text evidence="1">Belongs to the transferase hexapeptide repeat family.</text>
</comment>
<protein>
    <submittedName>
        <fullName evidence="7">UDP-N-acetylbacillosamine N-acetyltransferase</fullName>
        <ecNumber evidence="7">2.3.1.203</ecNumber>
    </submittedName>
</protein>
<evidence type="ECO:0000256" key="4">
    <source>
        <dbReference type="PIRSR" id="PIRSR620019-1"/>
    </source>
</evidence>
<name>A0A446C2L0_9BURK</name>
<dbReference type="CDD" id="cd03360">
    <property type="entry name" value="LbH_AT_putative"/>
    <property type="match status" value="1"/>
</dbReference>
<keyword evidence="7" id="KW-0012">Acyltransferase</keyword>
<dbReference type="InterPro" id="IPR018357">
    <property type="entry name" value="Hexapep_transf_CS"/>
</dbReference>
<evidence type="ECO:0000256" key="3">
    <source>
        <dbReference type="ARBA" id="ARBA00022737"/>
    </source>
</evidence>
<dbReference type="OrthoDB" id="9794407at2"/>
<evidence type="ECO:0000256" key="2">
    <source>
        <dbReference type="ARBA" id="ARBA00022679"/>
    </source>
</evidence>
<keyword evidence="8" id="KW-1185">Reference proteome</keyword>
<dbReference type="RefSeq" id="WP_129525661.1">
    <property type="nucleotide sequence ID" value="NZ_UFQB01000001.1"/>
</dbReference>
<feature type="active site" description="Proton acceptor" evidence="4">
    <location>
        <position position="139"/>
    </location>
</feature>
<dbReference type="PANTHER" id="PTHR43300">
    <property type="entry name" value="ACETYLTRANSFERASE"/>
    <property type="match status" value="1"/>
</dbReference>
<sequence length="194" mass="19985">METKRKLIIVGAGGHGRAVAEAAELDGSWSEIVFVDDNHPGQTASGAWKFAGHPSQLGTLARPGDAFIVAIGNQAARERLILDLQRFGIPLATVIHPRAYVSPYAAVGEGCAIMAGAVVGTAARLGRGVIVNANATVDHDAVVGDFSHLGVGVQLAGGVVIEDRVWLQAGTCAGYRVRVPSDTIVEPGTSLAAD</sequence>
<dbReference type="AlphaFoldDB" id="A0A446C2L0"/>
<evidence type="ECO:0000256" key="1">
    <source>
        <dbReference type="ARBA" id="ARBA00007274"/>
    </source>
</evidence>
<dbReference type="SUPFAM" id="SSF51161">
    <property type="entry name" value="Trimeric LpxA-like enzymes"/>
    <property type="match status" value="1"/>
</dbReference>
<dbReference type="InterPro" id="IPR041561">
    <property type="entry name" value="PglD_N"/>
</dbReference>
<dbReference type="NCBIfam" id="TIGR03570">
    <property type="entry name" value="NeuD_NnaD"/>
    <property type="match status" value="1"/>
</dbReference>
<dbReference type="InterPro" id="IPR011004">
    <property type="entry name" value="Trimer_LpxA-like_sf"/>
</dbReference>
<dbReference type="Pfam" id="PF17836">
    <property type="entry name" value="PglD_N"/>
    <property type="match status" value="1"/>
</dbReference>
<feature type="binding site" evidence="5">
    <location>
        <begin position="36"/>
        <end position="37"/>
    </location>
    <ligand>
        <name>substrate</name>
    </ligand>
</feature>
<proteinExistence type="inferred from homology"/>
<dbReference type="EMBL" id="UFQB01000001">
    <property type="protein sequence ID" value="SSW62099.1"/>
    <property type="molecule type" value="Genomic_DNA"/>
</dbReference>
<feature type="site" description="Increases basicity of active site His" evidence="4">
    <location>
        <position position="140"/>
    </location>
</feature>
<dbReference type="Proteomes" id="UP000289184">
    <property type="component" value="Unassembled WGS sequence"/>
</dbReference>
<dbReference type="InterPro" id="IPR050179">
    <property type="entry name" value="Trans_hexapeptide_repeat"/>
</dbReference>
<dbReference type="EC" id="2.3.1.203" evidence="7"/>
<feature type="domain" description="PglD N-terminal" evidence="6">
    <location>
        <begin position="6"/>
        <end position="81"/>
    </location>
</feature>
<accession>A0A446C2L0</accession>
<reference evidence="7 8" key="1">
    <citation type="submission" date="2018-07" db="EMBL/GenBank/DDBJ databases">
        <authorList>
            <person name="Peeters C."/>
        </authorList>
    </citation>
    <scope>NUCLEOTIDE SEQUENCE [LARGE SCALE GENOMIC DNA]</scope>
    <source>
        <strain evidence="7 8">LMG 3411</strain>
    </source>
</reference>
<keyword evidence="2 7" id="KW-0808">Transferase</keyword>
<evidence type="ECO:0000313" key="8">
    <source>
        <dbReference type="Proteomes" id="UP000289184"/>
    </source>
</evidence>
<keyword evidence="3" id="KW-0677">Repeat</keyword>
<dbReference type="Gene3D" id="3.40.50.20">
    <property type="match status" value="1"/>
</dbReference>
<evidence type="ECO:0000259" key="6">
    <source>
        <dbReference type="Pfam" id="PF17836"/>
    </source>
</evidence>
<dbReference type="Gene3D" id="2.160.10.10">
    <property type="entry name" value="Hexapeptide repeat proteins"/>
    <property type="match status" value="1"/>
</dbReference>
<feature type="binding site" evidence="5">
    <location>
        <position position="148"/>
    </location>
    <ligand>
        <name>acetyl-CoA</name>
        <dbReference type="ChEBI" id="CHEBI:57288"/>
    </ligand>
</feature>
<dbReference type="GO" id="GO:0016746">
    <property type="term" value="F:acyltransferase activity"/>
    <property type="evidence" value="ECO:0007669"/>
    <property type="project" value="UniProtKB-KW"/>
</dbReference>
<evidence type="ECO:0000313" key="7">
    <source>
        <dbReference type="EMBL" id="SSW62099.1"/>
    </source>
</evidence>
<dbReference type="PANTHER" id="PTHR43300:SF7">
    <property type="entry name" value="UDP-N-ACETYLBACILLOSAMINE N-ACETYLTRANSFERASE"/>
    <property type="match status" value="1"/>
</dbReference>
<evidence type="ECO:0000256" key="5">
    <source>
        <dbReference type="PIRSR" id="PIRSR620019-2"/>
    </source>
</evidence>
<feature type="binding site" evidence="5">
    <location>
        <position position="72"/>
    </location>
    <ligand>
        <name>substrate</name>
    </ligand>
</feature>
<dbReference type="PROSITE" id="PS00101">
    <property type="entry name" value="HEXAPEP_TRANSFERASES"/>
    <property type="match status" value="1"/>
</dbReference>
<organism evidence="7 8">
    <name type="scientific">Achromobacter agilis</name>
    <dbReference type="NCBI Taxonomy" id="1353888"/>
    <lineage>
        <taxon>Bacteria</taxon>
        <taxon>Pseudomonadati</taxon>
        <taxon>Pseudomonadota</taxon>
        <taxon>Betaproteobacteria</taxon>
        <taxon>Burkholderiales</taxon>
        <taxon>Alcaligenaceae</taxon>
        <taxon>Achromobacter</taxon>
    </lineage>
</organism>